<feature type="region of interest" description="Disordered" evidence="1">
    <location>
        <begin position="1"/>
        <end position="55"/>
    </location>
</feature>
<gene>
    <name evidence="2" type="ORF">PIB30_017826</name>
</gene>
<sequence length="106" mass="11805">MLNPSYKSVRRKRKDSGNDDSDVGAAKGEVVGVVSRGRKKKKRRRRHDEREDDQETVIAAMKERLALCGERIVGCCWSQPAIGPKEKEGIISDLPNIAPAPASYDR</sequence>
<evidence type="ECO:0000313" key="2">
    <source>
        <dbReference type="EMBL" id="MED6169074.1"/>
    </source>
</evidence>
<reference evidence="2 3" key="1">
    <citation type="journal article" date="2023" name="Plants (Basel)">
        <title>Bridging the Gap: Combining Genomics and Transcriptomics Approaches to Understand Stylosanthes scabra, an Orphan Legume from the Brazilian Caatinga.</title>
        <authorList>
            <person name="Ferreira-Neto J.R.C."/>
            <person name="da Silva M.D."/>
            <person name="Binneck E."/>
            <person name="de Melo N.F."/>
            <person name="da Silva R.H."/>
            <person name="de Melo A.L.T.M."/>
            <person name="Pandolfi V."/>
            <person name="Bustamante F.O."/>
            <person name="Brasileiro-Vidal A.C."/>
            <person name="Benko-Iseppon A.M."/>
        </authorList>
    </citation>
    <scope>NUCLEOTIDE SEQUENCE [LARGE SCALE GENOMIC DNA]</scope>
    <source>
        <tissue evidence="2">Leaves</tissue>
    </source>
</reference>
<evidence type="ECO:0000256" key="1">
    <source>
        <dbReference type="SAM" id="MobiDB-lite"/>
    </source>
</evidence>
<evidence type="ECO:0000313" key="3">
    <source>
        <dbReference type="Proteomes" id="UP001341840"/>
    </source>
</evidence>
<feature type="compositionally biased region" description="Low complexity" evidence="1">
    <location>
        <begin position="23"/>
        <end position="35"/>
    </location>
</feature>
<dbReference type="Proteomes" id="UP001341840">
    <property type="component" value="Unassembled WGS sequence"/>
</dbReference>
<comment type="caution">
    <text evidence="2">The sequence shown here is derived from an EMBL/GenBank/DDBJ whole genome shotgun (WGS) entry which is preliminary data.</text>
</comment>
<name>A0ABU6V753_9FABA</name>
<proteinExistence type="predicted"/>
<organism evidence="2 3">
    <name type="scientific">Stylosanthes scabra</name>
    <dbReference type="NCBI Taxonomy" id="79078"/>
    <lineage>
        <taxon>Eukaryota</taxon>
        <taxon>Viridiplantae</taxon>
        <taxon>Streptophyta</taxon>
        <taxon>Embryophyta</taxon>
        <taxon>Tracheophyta</taxon>
        <taxon>Spermatophyta</taxon>
        <taxon>Magnoliopsida</taxon>
        <taxon>eudicotyledons</taxon>
        <taxon>Gunneridae</taxon>
        <taxon>Pentapetalae</taxon>
        <taxon>rosids</taxon>
        <taxon>fabids</taxon>
        <taxon>Fabales</taxon>
        <taxon>Fabaceae</taxon>
        <taxon>Papilionoideae</taxon>
        <taxon>50 kb inversion clade</taxon>
        <taxon>dalbergioids sensu lato</taxon>
        <taxon>Dalbergieae</taxon>
        <taxon>Pterocarpus clade</taxon>
        <taxon>Stylosanthes</taxon>
    </lineage>
</organism>
<feature type="compositionally biased region" description="Basic residues" evidence="1">
    <location>
        <begin position="36"/>
        <end position="47"/>
    </location>
</feature>
<keyword evidence="3" id="KW-1185">Reference proteome</keyword>
<accession>A0ABU6V753</accession>
<protein>
    <submittedName>
        <fullName evidence="2">Uncharacterized protein</fullName>
    </submittedName>
</protein>
<dbReference type="EMBL" id="JASCZI010151087">
    <property type="protein sequence ID" value="MED6169074.1"/>
    <property type="molecule type" value="Genomic_DNA"/>
</dbReference>